<gene>
    <name evidence="18" type="ORF">SUZIE_100945</name>
</gene>
<evidence type="ECO:0000256" key="6">
    <source>
        <dbReference type="ARBA" id="ARBA00022723"/>
    </source>
</evidence>
<feature type="binding site" evidence="14">
    <location>
        <position position="648"/>
    </location>
    <ligand>
        <name>Zn(2+)</name>
        <dbReference type="ChEBI" id="CHEBI:29105"/>
        <label>2</label>
    </ligand>
</feature>
<comment type="catalytic activity">
    <reaction evidence="11">
        <text>3',5'-cyclic AMP + H2O = AMP + H(+)</text>
        <dbReference type="Rhea" id="RHEA:25277"/>
        <dbReference type="ChEBI" id="CHEBI:15377"/>
        <dbReference type="ChEBI" id="CHEBI:15378"/>
        <dbReference type="ChEBI" id="CHEBI:58165"/>
        <dbReference type="ChEBI" id="CHEBI:456215"/>
        <dbReference type="EC" id="3.1.4.53"/>
    </reaction>
    <physiologicalReaction direction="left-to-right" evidence="11">
        <dbReference type="Rhea" id="RHEA:25278"/>
    </physiologicalReaction>
</comment>
<feature type="compositionally biased region" description="Low complexity" evidence="16">
    <location>
        <begin position="234"/>
        <end position="245"/>
    </location>
</feature>
<evidence type="ECO:0000256" key="7">
    <source>
        <dbReference type="ARBA" id="ARBA00022801"/>
    </source>
</evidence>
<evidence type="ECO:0000256" key="1">
    <source>
        <dbReference type="ARBA" id="ARBA00001936"/>
    </source>
</evidence>
<dbReference type="FunFam" id="1.10.1300.10:FF:000001">
    <property type="entry name" value="Phosphodiesterase"/>
    <property type="match status" value="1"/>
</dbReference>
<feature type="compositionally biased region" description="Basic and acidic residues" evidence="16">
    <location>
        <begin position="139"/>
        <end position="154"/>
    </location>
</feature>
<dbReference type="PRINTS" id="PR00387">
    <property type="entry name" value="PDIESTERASE1"/>
</dbReference>
<feature type="compositionally biased region" description="Low complexity" evidence="16">
    <location>
        <begin position="206"/>
        <end position="219"/>
    </location>
</feature>
<dbReference type="InterPro" id="IPR036971">
    <property type="entry name" value="PDEase_catalytic_dom_sf"/>
</dbReference>
<dbReference type="Pfam" id="PF18100">
    <property type="entry name" value="PDE4_UCR"/>
    <property type="match status" value="1"/>
</dbReference>
<feature type="region of interest" description="Disordered" evidence="16">
    <location>
        <begin position="26"/>
        <end position="53"/>
    </location>
</feature>
<dbReference type="AlphaFoldDB" id="A0AA41SNA4"/>
<feature type="region of interest" description="Disordered" evidence="16">
    <location>
        <begin position="859"/>
        <end position="879"/>
    </location>
</feature>
<comment type="cofactor">
    <cofactor evidence="2">
        <name>Mg(2+)</name>
        <dbReference type="ChEBI" id="CHEBI:18420"/>
    </cofactor>
</comment>
<evidence type="ECO:0000256" key="8">
    <source>
        <dbReference type="ARBA" id="ARBA00022842"/>
    </source>
</evidence>
<evidence type="ECO:0000256" key="9">
    <source>
        <dbReference type="ARBA" id="ARBA00023149"/>
    </source>
</evidence>
<dbReference type="PROSITE" id="PS00126">
    <property type="entry name" value="PDEASE_I_1"/>
    <property type="match status" value="1"/>
</dbReference>
<feature type="compositionally biased region" description="Polar residues" evidence="16">
    <location>
        <begin position="935"/>
        <end position="949"/>
    </location>
</feature>
<feature type="region of interest" description="Disordered" evidence="16">
    <location>
        <begin position="114"/>
        <end position="303"/>
    </location>
</feature>
<keyword evidence="8" id="KW-0460">Magnesium</keyword>
<feature type="binding site" evidence="13">
    <location>
        <position position="816"/>
    </location>
    <ligand>
        <name>AMP</name>
        <dbReference type="ChEBI" id="CHEBI:456215"/>
    </ligand>
</feature>
<comment type="cofactor">
    <cofactor evidence="1">
        <name>Mn(2+)</name>
        <dbReference type="ChEBI" id="CHEBI:29035"/>
    </cofactor>
</comment>
<sequence length="1036" mass="113847">MARPRGLGRIPELQLAAFPAAAAEDEAFLPEPPAPRAPRRPRSPPSSPVFFASQSPTFRRRLRLLRSFQDFGRQPWAGFTSLNLSTLPRVVVTRLGRVPFPRALTAIWDLEPAPLDVRAGGGSGRGQSQRGRRGCPEPGKAESRAPPRPAREGAGESAGPLQREAGFEPALALRTRWDADRPGPSRGGAGEGHRGGVPRRCGGGAAAASADTSGLASSALHTTEQPSPCEPRRLLALMRSSAAPRARPRPPALALPPSPESLTHFSFSDEDTRRHPPGRSVSFEAENGPTPSPGRSPLDSQASPGLVLHAGAATSQRRESFLYRSDSDYDMSPKTMSRNSSVTSEAHAEDLIVTPFAQVLASLRSVRSNFSLLTNVPIPSNKRSPLGGPTPVCKATLSEETCQQLARETLEELDWCLEQLETMQTYRSVSEMASHKFKRMLNRELTHLSEMSRSGNQVSEYISTTFLDKQNEVEIPSPTMKEREPQEAPRQRPSQHPLPPGPQFQPMSQITGVKKLMHSRSLNTSIPRFGVKTDQEDLLAQELENLSKWGLNIFCVSDYAGGRSLSCIMYTIFQERDLLKKFHIPVDTMVTYMLTLEDHYHADVAYHNSLHAADVLQSTHVLLATPALDAVFTDLEILAALFAAAIHDVDHPGVSNQFLINTNSELALMYNDESVLENHHLAVGFKLLQEENCDIFQNLSKRQRQSLRKMVIDMVLATDMSKHMTLLADLKTMVETKKVTSSGVLLLDNYSDRIQVLRNMVHCADLSNPTKPLELYRQWTDRIMAEFFQQGDRERERGMEISPMCDKHTASVEKSQVGFIDYIVHPLWETWADLVHPDAQEILDTLEDNRDWYYSAIRQSPSPPLEEEPAGLGHPAPPDKFQFELTLEEEEEEEASTAQDALETQGLSMVQTVSKVQDQEEHSEVVVEEAYLTQGADSAQDTPVTQDGSRFQEESMDAVSCSSSSALSLKSPLLPALRTPEEAPGLPGLPSPAAEVGAQRDHQAAKRACCACTGTSGEDPLILPAPGGWGSGGDPT</sequence>
<feature type="binding site" evidence="14">
    <location>
        <position position="765"/>
    </location>
    <ligand>
        <name>Zn(2+)</name>
        <dbReference type="ChEBI" id="CHEBI:29105"/>
        <label>1</label>
    </ligand>
</feature>
<evidence type="ECO:0000256" key="4">
    <source>
        <dbReference type="ARBA" id="ARBA00004703"/>
    </source>
</evidence>
<comment type="caution">
    <text evidence="18">The sequence shown here is derived from an EMBL/GenBank/DDBJ whole genome shotgun (WGS) entry which is preliminary data.</text>
</comment>
<comment type="similarity">
    <text evidence="5">Belongs to the cyclic nucleotide phosphodiesterase family. PDE4 subfamily.</text>
</comment>
<feature type="compositionally biased region" description="Gly residues" evidence="16">
    <location>
        <begin position="1027"/>
        <end position="1036"/>
    </location>
</feature>
<evidence type="ECO:0000256" key="15">
    <source>
        <dbReference type="RuleBase" id="RU363067"/>
    </source>
</evidence>
<feature type="region of interest" description="Disordered" evidence="16">
    <location>
        <begin position="978"/>
        <end position="1000"/>
    </location>
</feature>
<dbReference type="Gene3D" id="1.10.1300.10">
    <property type="entry name" value="3'5'-cyclic nucleotide phosphodiesterase, catalytic domain"/>
    <property type="match status" value="1"/>
</dbReference>
<feature type="region of interest" description="Disordered" evidence="16">
    <location>
        <begin position="932"/>
        <end position="952"/>
    </location>
</feature>
<name>A0AA41SNA4_SCICA</name>
<dbReference type="SUPFAM" id="SSF109604">
    <property type="entry name" value="HD-domain/PDEase-like"/>
    <property type="match status" value="1"/>
</dbReference>
<keyword evidence="19" id="KW-1185">Reference proteome</keyword>
<accession>A0AA41SNA4</accession>
<feature type="compositionally biased region" description="Pro residues" evidence="16">
    <location>
        <begin position="249"/>
        <end position="259"/>
    </location>
</feature>
<feature type="domain" description="PDEase" evidence="17">
    <location>
        <begin position="531"/>
        <end position="860"/>
    </location>
</feature>
<evidence type="ECO:0000313" key="19">
    <source>
        <dbReference type="Proteomes" id="UP001166674"/>
    </source>
</evidence>
<dbReference type="PANTHER" id="PTHR11347">
    <property type="entry name" value="CYCLIC NUCLEOTIDE PHOSPHODIESTERASE"/>
    <property type="match status" value="1"/>
</dbReference>
<feature type="binding site" evidence="13">
    <location>
        <begin position="607"/>
        <end position="611"/>
    </location>
    <ligand>
        <name>AMP</name>
        <dbReference type="ChEBI" id="CHEBI:456215"/>
    </ligand>
</feature>
<evidence type="ECO:0000256" key="13">
    <source>
        <dbReference type="PIRSR" id="PIRSR623088-2"/>
    </source>
</evidence>
<dbReference type="SMART" id="SM00471">
    <property type="entry name" value="HDc"/>
    <property type="match status" value="1"/>
</dbReference>
<dbReference type="InterPro" id="IPR040844">
    <property type="entry name" value="PDE4_UCR"/>
</dbReference>
<keyword evidence="9" id="KW-0114">cAMP</keyword>
<evidence type="ECO:0000256" key="3">
    <source>
        <dbReference type="ARBA" id="ARBA00001947"/>
    </source>
</evidence>
<feature type="binding site" evidence="14">
    <location>
        <position position="611"/>
    </location>
    <ligand>
        <name>Zn(2+)</name>
        <dbReference type="ChEBI" id="CHEBI:29105"/>
        <label>1</label>
    </ligand>
</feature>
<evidence type="ECO:0000256" key="16">
    <source>
        <dbReference type="SAM" id="MobiDB-lite"/>
    </source>
</evidence>
<feature type="binding site" evidence="13">
    <location>
        <position position="648"/>
    </location>
    <ligand>
        <name>AMP</name>
        <dbReference type="ChEBI" id="CHEBI:456215"/>
    </ligand>
</feature>
<protein>
    <recommendedName>
        <fullName evidence="15">Phosphodiesterase</fullName>
        <ecNumber evidence="15">3.1.4.-</ecNumber>
    </recommendedName>
</protein>
<keyword evidence="6 14" id="KW-0479">Metal-binding</keyword>
<dbReference type="EMBL" id="JAATJV010132214">
    <property type="protein sequence ID" value="MBZ3869039.1"/>
    <property type="molecule type" value="Genomic_DNA"/>
</dbReference>
<feature type="region of interest" description="Disordered" evidence="16">
    <location>
        <begin position="469"/>
        <end position="507"/>
    </location>
</feature>
<dbReference type="InterPro" id="IPR023174">
    <property type="entry name" value="PDEase_CS"/>
</dbReference>
<dbReference type="InterPro" id="IPR003607">
    <property type="entry name" value="HD/PDEase_dom"/>
</dbReference>
<feature type="compositionally biased region" description="Low complexity" evidence="16">
    <location>
        <begin position="978"/>
        <end position="995"/>
    </location>
</feature>
<evidence type="ECO:0000259" key="17">
    <source>
        <dbReference type="PROSITE" id="PS51845"/>
    </source>
</evidence>
<dbReference type="PROSITE" id="PS51845">
    <property type="entry name" value="PDEASE_I_2"/>
    <property type="match status" value="1"/>
</dbReference>
<feature type="compositionally biased region" description="Basic and acidic residues" evidence="16">
    <location>
        <begin position="480"/>
        <end position="490"/>
    </location>
</feature>
<reference evidence="18" key="1">
    <citation type="submission" date="2020-03" db="EMBL/GenBank/DDBJ databases">
        <title>Studies in the Genomics of Life Span.</title>
        <authorList>
            <person name="Glass D."/>
        </authorList>
    </citation>
    <scope>NUCLEOTIDE SEQUENCE</scope>
    <source>
        <strain evidence="18">SUZIE</strain>
        <tissue evidence="18">Muscle</tissue>
    </source>
</reference>
<comment type="cofactor">
    <cofactor evidence="3">
        <name>Zn(2+)</name>
        <dbReference type="ChEBI" id="CHEBI:29105"/>
    </cofactor>
</comment>
<feature type="active site" description="Proton donor" evidence="12">
    <location>
        <position position="607"/>
    </location>
</feature>
<dbReference type="CDD" id="cd00077">
    <property type="entry name" value="HDc"/>
    <property type="match status" value="1"/>
</dbReference>
<dbReference type="GO" id="GO:0004115">
    <property type="term" value="F:3',5'-cyclic-AMP phosphodiesterase activity"/>
    <property type="evidence" value="ECO:0007669"/>
    <property type="project" value="UniProtKB-EC"/>
</dbReference>
<keyword evidence="7 15" id="KW-0378">Hydrolase</keyword>
<proteinExistence type="inferred from homology"/>
<feature type="binding site" evidence="13">
    <location>
        <position position="765"/>
    </location>
    <ligand>
        <name>AMP</name>
        <dbReference type="ChEBI" id="CHEBI:456215"/>
    </ligand>
</feature>
<dbReference type="GO" id="GO:0046872">
    <property type="term" value="F:metal ion binding"/>
    <property type="evidence" value="ECO:0007669"/>
    <property type="project" value="UniProtKB-KW"/>
</dbReference>
<comment type="cofactor">
    <cofactor evidence="15">
        <name>a divalent metal cation</name>
        <dbReference type="ChEBI" id="CHEBI:60240"/>
    </cofactor>
    <text evidence="15">Binds 2 divalent metal cations per subunit. Site 1 may preferentially bind zinc ions, while site 2 has a preference for magnesium and/or manganese ions.</text>
</comment>
<evidence type="ECO:0000256" key="2">
    <source>
        <dbReference type="ARBA" id="ARBA00001946"/>
    </source>
</evidence>
<dbReference type="InterPro" id="IPR002073">
    <property type="entry name" value="PDEase_catalytic_dom"/>
</dbReference>
<evidence type="ECO:0000256" key="10">
    <source>
        <dbReference type="ARBA" id="ARBA00023211"/>
    </source>
</evidence>
<dbReference type="Proteomes" id="UP001166674">
    <property type="component" value="Unassembled WGS sequence"/>
</dbReference>
<evidence type="ECO:0000256" key="11">
    <source>
        <dbReference type="ARBA" id="ARBA00033681"/>
    </source>
</evidence>
<keyword evidence="10" id="KW-0464">Manganese</keyword>
<dbReference type="EC" id="3.1.4.-" evidence="15"/>
<dbReference type="GO" id="GO:0007165">
    <property type="term" value="P:signal transduction"/>
    <property type="evidence" value="ECO:0007669"/>
    <property type="project" value="InterPro"/>
</dbReference>
<dbReference type="InterPro" id="IPR023088">
    <property type="entry name" value="PDEase"/>
</dbReference>
<evidence type="ECO:0000256" key="5">
    <source>
        <dbReference type="ARBA" id="ARBA00009517"/>
    </source>
</evidence>
<evidence type="ECO:0000256" key="14">
    <source>
        <dbReference type="PIRSR" id="PIRSR623088-3"/>
    </source>
</evidence>
<feature type="binding site" evidence="14">
    <location>
        <position position="648"/>
    </location>
    <ligand>
        <name>Zn(2+)</name>
        <dbReference type="ChEBI" id="CHEBI:29105"/>
        <label>1</label>
    </ligand>
</feature>
<dbReference type="Pfam" id="PF00233">
    <property type="entry name" value="PDEase_I"/>
    <property type="match status" value="1"/>
</dbReference>
<comment type="pathway">
    <text evidence="4">Purine metabolism; 3',5'-cyclic AMP degradation; AMP from 3',5'-cyclic AMP: step 1/1.</text>
</comment>
<feature type="region of interest" description="Disordered" evidence="16">
    <location>
        <begin position="1014"/>
        <end position="1036"/>
    </location>
</feature>
<feature type="binding site" evidence="14">
    <location>
        <position position="647"/>
    </location>
    <ligand>
        <name>Zn(2+)</name>
        <dbReference type="ChEBI" id="CHEBI:29105"/>
        <label>1</label>
    </ligand>
</feature>
<evidence type="ECO:0000313" key="18">
    <source>
        <dbReference type="EMBL" id="MBZ3869039.1"/>
    </source>
</evidence>
<organism evidence="18 19">
    <name type="scientific">Sciurus carolinensis</name>
    <name type="common">Eastern gray squirrel</name>
    <dbReference type="NCBI Taxonomy" id="30640"/>
    <lineage>
        <taxon>Eukaryota</taxon>
        <taxon>Metazoa</taxon>
        <taxon>Chordata</taxon>
        <taxon>Craniata</taxon>
        <taxon>Vertebrata</taxon>
        <taxon>Euteleostomi</taxon>
        <taxon>Mammalia</taxon>
        <taxon>Eutheria</taxon>
        <taxon>Euarchontoglires</taxon>
        <taxon>Glires</taxon>
        <taxon>Rodentia</taxon>
        <taxon>Sciuromorpha</taxon>
        <taxon>Sciuridae</taxon>
        <taxon>Sciurinae</taxon>
        <taxon>Sciurini</taxon>
        <taxon>Sciurus</taxon>
    </lineage>
</organism>
<evidence type="ECO:0000256" key="12">
    <source>
        <dbReference type="PIRSR" id="PIRSR623088-1"/>
    </source>
</evidence>